<protein>
    <submittedName>
        <fullName evidence="2">MSMEG_6728 family protein</fullName>
    </submittedName>
</protein>
<dbReference type="NCBIfam" id="NF038085">
    <property type="entry name" value="MSMEG_6728_fam"/>
    <property type="match status" value="1"/>
</dbReference>
<reference evidence="2" key="1">
    <citation type="submission" date="2022-08" db="EMBL/GenBank/DDBJ databases">
        <title>Genome sequencing of Nocardioides sp. STR2.</title>
        <authorList>
            <person name="So Y."/>
        </authorList>
    </citation>
    <scope>NUCLEOTIDE SEQUENCE</scope>
    <source>
        <strain evidence="2">STR2</strain>
    </source>
</reference>
<accession>A0ABT4CE62</accession>
<sequence>MQTFLPHPDFEASARALDQKRLGKQRVETIQVVRALTVADYGWANHPAALMWKGYEEALGRYGFVCCEVWLELGFGDTCAATIATDLAAAGVTTVRTQAELADAGALPPWLGDEDLHRSHRSALLRKDPDFYRPQFPEDPDDLPYVWPVRSPAVVEAERRRAENAVRREQRAAERLLEEAERARRRRSRAAKKGWETRRRTRAEGGG</sequence>
<feature type="compositionally biased region" description="Basic residues" evidence="1">
    <location>
        <begin position="183"/>
        <end position="192"/>
    </location>
</feature>
<organism evidence="2 3">
    <name type="scientific">Nocardioides pini</name>
    <dbReference type="NCBI Taxonomy" id="2975053"/>
    <lineage>
        <taxon>Bacteria</taxon>
        <taxon>Bacillati</taxon>
        <taxon>Actinomycetota</taxon>
        <taxon>Actinomycetes</taxon>
        <taxon>Propionibacteriales</taxon>
        <taxon>Nocardioidaceae</taxon>
        <taxon>Nocardioides</taxon>
    </lineage>
</organism>
<evidence type="ECO:0000256" key="1">
    <source>
        <dbReference type="SAM" id="MobiDB-lite"/>
    </source>
</evidence>
<comment type="caution">
    <text evidence="2">The sequence shown here is derived from an EMBL/GenBank/DDBJ whole genome shotgun (WGS) entry which is preliminary data.</text>
</comment>
<dbReference type="Proteomes" id="UP001074726">
    <property type="component" value="Unassembled WGS sequence"/>
</dbReference>
<name>A0ABT4CE62_9ACTN</name>
<evidence type="ECO:0000313" key="2">
    <source>
        <dbReference type="EMBL" id="MCY4727250.1"/>
    </source>
</evidence>
<evidence type="ECO:0000313" key="3">
    <source>
        <dbReference type="Proteomes" id="UP001074726"/>
    </source>
</evidence>
<dbReference type="Pfam" id="PF03013">
    <property type="entry name" value="Pyr_excise"/>
    <property type="match status" value="1"/>
</dbReference>
<dbReference type="EMBL" id="JAPPUX010000003">
    <property type="protein sequence ID" value="MCY4727250.1"/>
    <property type="molecule type" value="Genomic_DNA"/>
</dbReference>
<dbReference type="InterPro" id="IPR004260">
    <property type="entry name" value="Pyr-dimer_DNA_glycosylase"/>
</dbReference>
<gene>
    <name evidence="2" type="ORF">NYO98_13260</name>
</gene>
<feature type="region of interest" description="Disordered" evidence="1">
    <location>
        <begin position="180"/>
        <end position="207"/>
    </location>
</feature>
<proteinExistence type="predicted"/>
<dbReference type="RefSeq" id="WP_268112203.1">
    <property type="nucleotide sequence ID" value="NZ_JAPPUX010000003.1"/>
</dbReference>
<keyword evidence="3" id="KW-1185">Reference proteome</keyword>